<gene>
    <name evidence="1" type="ORF">S01H1_22711</name>
</gene>
<dbReference type="AlphaFoldDB" id="X0URS4"/>
<proteinExistence type="predicted"/>
<name>X0URS4_9ZZZZ</name>
<organism evidence="1">
    <name type="scientific">marine sediment metagenome</name>
    <dbReference type="NCBI Taxonomy" id="412755"/>
    <lineage>
        <taxon>unclassified sequences</taxon>
        <taxon>metagenomes</taxon>
        <taxon>ecological metagenomes</taxon>
    </lineage>
</organism>
<dbReference type="EMBL" id="BARS01012884">
    <property type="protein sequence ID" value="GAF91190.1"/>
    <property type="molecule type" value="Genomic_DNA"/>
</dbReference>
<reference evidence="1" key="1">
    <citation type="journal article" date="2014" name="Front. Microbiol.">
        <title>High frequency of phylogenetically diverse reductive dehalogenase-homologous genes in deep subseafloor sedimentary metagenomes.</title>
        <authorList>
            <person name="Kawai M."/>
            <person name="Futagami T."/>
            <person name="Toyoda A."/>
            <person name="Takaki Y."/>
            <person name="Nishi S."/>
            <person name="Hori S."/>
            <person name="Arai W."/>
            <person name="Tsubouchi T."/>
            <person name="Morono Y."/>
            <person name="Uchiyama I."/>
            <person name="Ito T."/>
            <person name="Fujiyama A."/>
            <person name="Inagaki F."/>
            <person name="Takami H."/>
        </authorList>
    </citation>
    <scope>NUCLEOTIDE SEQUENCE</scope>
    <source>
        <strain evidence="1">Expedition CK06-06</strain>
    </source>
</reference>
<sequence>FALQAVVAHRPRGEAANLLKLCGKHPEGPTASREHNGAGWVDLVLSIAISKRVQKSVENAARNLNGGRLPGNLVFLDAESLLDPAYDLAWVLERPT</sequence>
<accession>X0URS4</accession>
<evidence type="ECO:0000313" key="1">
    <source>
        <dbReference type="EMBL" id="GAF91190.1"/>
    </source>
</evidence>
<protein>
    <submittedName>
        <fullName evidence="1">Uncharacterized protein</fullName>
    </submittedName>
</protein>
<comment type="caution">
    <text evidence="1">The sequence shown here is derived from an EMBL/GenBank/DDBJ whole genome shotgun (WGS) entry which is preliminary data.</text>
</comment>
<feature type="non-terminal residue" evidence="1">
    <location>
        <position position="1"/>
    </location>
</feature>